<dbReference type="OrthoDB" id="1937550at2"/>
<dbReference type="Proteomes" id="UP000013523">
    <property type="component" value="Chromosome"/>
</dbReference>
<dbReference type="EMBL" id="CP003261">
    <property type="protein sequence ID" value="AGK95183.1"/>
    <property type="molecule type" value="Genomic_DNA"/>
</dbReference>
<dbReference type="KEGG" id="cpas:Clopa_0083"/>
<sequence length="104" mass="12281">MNEILKNIIDKTMELKYYYVCDTLEREELNNSEEYKDLLKDEDKIINELKLKSPKNLQVLINKLIDIKDYQSNCYGKYYFKQGVKAGLTDLKCLGEAEEEVTML</sequence>
<evidence type="ECO:0000313" key="2">
    <source>
        <dbReference type="Proteomes" id="UP000013523"/>
    </source>
</evidence>
<gene>
    <name evidence="1" type="ORF">Clopa_0083</name>
</gene>
<organism evidence="1 2">
    <name type="scientific">Clostridium pasteurianum BC1</name>
    <dbReference type="NCBI Taxonomy" id="86416"/>
    <lineage>
        <taxon>Bacteria</taxon>
        <taxon>Bacillati</taxon>
        <taxon>Bacillota</taxon>
        <taxon>Clostridia</taxon>
        <taxon>Eubacteriales</taxon>
        <taxon>Clostridiaceae</taxon>
        <taxon>Clostridium</taxon>
    </lineage>
</organism>
<protein>
    <submittedName>
        <fullName evidence="1">Uncharacterized protein</fullName>
    </submittedName>
</protein>
<dbReference type="PATRIC" id="fig|86416.3.peg.75"/>
<reference evidence="1 2" key="1">
    <citation type="submission" date="2012-01" db="EMBL/GenBank/DDBJ databases">
        <title>Complete sequence of chromosome of Clostridium pasteurianum BC1.</title>
        <authorList>
            <consortium name="US DOE Joint Genome Institute"/>
            <person name="Lucas S."/>
            <person name="Han J."/>
            <person name="Lapidus A."/>
            <person name="Cheng J.-F."/>
            <person name="Goodwin L."/>
            <person name="Pitluck S."/>
            <person name="Peters L."/>
            <person name="Mikhailova N."/>
            <person name="Teshima H."/>
            <person name="Detter J.C."/>
            <person name="Han C."/>
            <person name="Tapia R."/>
            <person name="Land M."/>
            <person name="Hauser L."/>
            <person name="Kyrpides N."/>
            <person name="Ivanova N."/>
            <person name="Pagani I."/>
            <person name="Dunn J."/>
            <person name="Taghavi S."/>
            <person name="Francis A."/>
            <person name="van der Lelie D."/>
            <person name="Woyke T."/>
        </authorList>
    </citation>
    <scope>NUCLEOTIDE SEQUENCE [LARGE SCALE GENOMIC DNA]</scope>
    <source>
        <strain evidence="1 2">BC1</strain>
    </source>
</reference>
<dbReference type="HOGENOM" id="CLU_2153967_0_0_9"/>
<accession>R4JY24</accession>
<dbReference type="AlphaFoldDB" id="R4JY24"/>
<evidence type="ECO:0000313" key="1">
    <source>
        <dbReference type="EMBL" id="AGK95183.1"/>
    </source>
</evidence>
<keyword evidence="2" id="KW-1185">Reference proteome</keyword>
<proteinExistence type="predicted"/>
<name>R4JY24_CLOPA</name>
<dbReference type="RefSeq" id="WP_015613510.1">
    <property type="nucleotide sequence ID" value="NC_021182.1"/>
</dbReference>